<feature type="region of interest" description="Disordered" evidence="1">
    <location>
        <begin position="1"/>
        <end position="27"/>
    </location>
</feature>
<gene>
    <name evidence="2" type="ORF">AK812_SmicGene41259</name>
</gene>
<accession>A0A1Q9C6L6</accession>
<comment type="caution">
    <text evidence="2">The sequence shown here is derived from an EMBL/GenBank/DDBJ whole genome shotgun (WGS) entry which is preliminary data.</text>
</comment>
<dbReference type="OrthoDB" id="10630431at2759"/>
<evidence type="ECO:0000256" key="1">
    <source>
        <dbReference type="SAM" id="MobiDB-lite"/>
    </source>
</evidence>
<proteinExistence type="predicted"/>
<keyword evidence="3" id="KW-1185">Reference proteome</keyword>
<organism evidence="2 3">
    <name type="scientific">Symbiodinium microadriaticum</name>
    <name type="common">Dinoflagellate</name>
    <name type="synonym">Zooxanthella microadriatica</name>
    <dbReference type="NCBI Taxonomy" id="2951"/>
    <lineage>
        <taxon>Eukaryota</taxon>
        <taxon>Sar</taxon>
        <taxon>Alveolata</taxon>
        <taxon>Dinophyceae</taxon>
        <taxon>Suessiales</taxon>
        <taxon>Symbiodiniaceae</taxon>
        <taxon>Symbiodinium</taxon>
    </lineage>
</organism>
<name>A0A1Q9C6L6_SYMMI</name>
<evidence type="ECO:0000313" key="2">
    <source>
        <dbReference type="EMBL" id="OLP78556.1"/>
    </source>
</evidence>
<protein>
    <submittedName>
        <fullName evidence="2">Uncharacterized protein</fullName>
    </submittedName>
</protein>
<evidence type="ECO:0000313" key="3">
    <source>
        <dbReference type="Proteomes" id="UP000186817"/>
    </source>
</evidence>
<dbReference type="EMBL" id="LSRX01001597">
    <property type="protein sequence ID" value="OLP78556.1"/>
    <property type="molecule type" value="Genomic_DNA"/>
</dbReference>
<sequence>MESWFAAPAPASANDRQVRPRVGGSSKEQKQLLKAVAKLTLRNAQACRNMESTVFVTYILPKAGAYSTDSTAGTEAGQLYAQRARAAGKNHTLGQPSSWLWAALMKVLAMDENISEEKRQQVKSYCDAVSDPCSLFQTVLYCRISKVYDQSKVRLQVAVTPELQEFLTELQRGLEANGGERKFDPPPRGALERHVQVQSRGKVASESRQIGVKVAANSRQFRGKVASKSRQSRVKFAAAN</sequence>
<reference evidence="2 3" key="1">
    <citation type="submission" date="2016-02" db="EMBL/GenBank/DDBJ databases">
        <title>Genome analysis of coral dinoflagellate symbionts highlights evolutionary adaptations to a symbiotic lifestyle.</title>
        <authorList>
            <person name="Aranda M."/>
            <person name="Li Y."/>
            <person name="Liew Y.J."/>
            <person name="Baumgarten S."/>
            <person name="Simakov O."/>
            <person name="Wilson M."/>
            <person name="Piel J."/>
            <person name="Ashoor H."/>
            <person name="Bougouffa S."/>
            <person name="Bajic V.B."/>
            <person name="Ryu T."/>
            <person name="Ravasi T."/>
            <person name="Bayer T."/>
            <person name="Micklem G."/>
            <person name="Kim H."/>
            <person name="Bhak J."/>
            <person name="Lajeunesse T.C."/>
            <person name="Voolstra C.R."/>
        </authorList>
    </citation>
    <scope>NUCLEOTIDE SEQUENCE [LARGE SCALE GENOMIC DNA]</scope>
    <source>
        <strain evidence="2 3">CCMP2467</strain>
    </source>
</reference>
<dbReference type="Proteomes" id="UP000186817">
    <property type="component" value="Unassembled WGS sequence"/>
</dbReference>
<dbReference type="AlphaFoldDB" id="A0A1Q9C6L6"/>
<dbReference type="OMA" id="CRNMEST"/>